<evidence type="ECO:0000313" key="3">
    <source>
        <dbReference type="Proteomes" id="UP000198145"/>
    </source>
</evidence>
<organism evidence="2 3">
    <name type="scientific">Pseudomonas nitroreducens</name>
    <dbReference type="NCBI Taxonomy" id="46680"/>
    <lineage>
        <taxon>Bacteria</taxon>
        <taxon>Pseudomonadati</taxon>
        <taxon>Pseudomonadota</taxon>
        <taxon>Gammaproteobacteria</taxon>
        <taxon>Pseudomonadales</taxon>
        <taxon>Pseudomonadaceae</taxon>
        <taxon>Pseudomonas</taxon>
    </lineage>
</organism>
<evidence type="ECO:0000256" key="1">
    <source>
        <dbReference type="SAM" id="Phobius"/>
    </source>
</evidence>
<feature type="transmembrane region" description="Helical" evidence="1">
    <location>
        <begin position="42"/>
        <end position="62"/>
    </location>
</feature>
<accession>A0A246FEC2</accession>
<proteinExistence type="predicted"/>
<keyword evidence="1" id="KW-0812">Transmembrane</keyword>
<comment type="caution">
    <text evidence="2">The sequence shown here is derived from an EMBL/GenBank/DDBJ whole genome shotgun (WGS) entry which is preliminary data.</text>
</comment>
<sequence>MQRAAPGWLFCLSTLLLGAPLLRLLAQPRSLESAPDLVYLDQLFAVLIASAGLAGLLIAFLLRLAGRTPVALALLLPAIVLCVWHLTHTHLGAVSPTTEHYEWLLAGLTAYALALAAIHWASQTGNRARQVLRYLGFVLLLPWCLGLIYLARLYY</sequence>
<dbReference type="RefSeq" id="WP_088416080.1">
    <property type="nucleotide sequence ID" value="NZ_NJBA01000001.1"/>
</dbReference>
<reference evidence="2 3" key="1">
    <citation type="submission" date="2017-06" db="EMBL/GenBank/DDBJ databases">
        <title>Draft genome of Pseudomonas nitroreducens DF05.</title>
        <authorList>
            <person name="Iyer R."/>
        </authorList>
    </citation>
    <scope>NUCLEOTIDE SEQUENCE [LARGE SCALE GENOMIC DNA]</scope>
    <source>
        <strain evidence="2 3">DF05</strain>
    </source>
</reference>
<dbReference type="STRING" id="46680.GCA_000807755_04703"/>
<keyword evidence="1" id="KW-1133">Transmembrane helix</keyword>
<dbReference type="EMBL" id="NJBA01000001">
    <property type="protein sequence ID" value="OWP52651.1"/>
    <property type="molecule type" value="Genomic_DNA"/>
</dbReference>
<dbReference type="eggNOG" id="ENOG5031HMG">
    <property type="taxonomic scope" value="Bacteria"/>
</dbReference>
<keyword evidence="1" id="KW-0472">Membrane</keyword>
<feature type="transmembrane region" description="Helical" evidence="1">
    <location>
        <begin position="103"/>
        <end position="122"/>
    </location>
</feature>
<name>A0A246FEC2_PSENT</name>
<feature type="transmembrane region" description="Helical" evidence="1">
    <location>
        <begin position="69"/>
        <end position="87"/>
    </location>
</feature>
<dbReference type="AlphaFoldDB" id="A0A246FEC2"/>
<dbReference type="Proteomes" id="UP000198145">
    <property type="component" value="Unassembled WGS sequence"/>
</dbReference>
<protein>
    <submittedName>
        <fullName evidence="2">Uncharacterized protein</fullName>
    </submittedName>
</protein>
<feature type="transmembrane region" description="Helical" evidence="1">
    <location>
        <begin position="134"/>
        <end position="154"/>
    </location>
</feature>
<evidence type="ECO:0000313" key="2">
    <source>
        <dbReference type="EMBL" id="OWP52651.1"/>
    </source>
</evidence>
<gene>
    <name evidence="2" type="ORF">CEG18_02080</name>
</gene>